<reference evidence="8" key="1">
    <citation type="submission" date="2012-12" db="EMBL/GenBank/DDBJ databases">
        <authorList>
            <person name="Hellsten U."/>
            <person name="Grimwood J."/>
            <person name="Chapman J.A."/>
            <person name="Shapiro H."/>
            <person name="Aerts A."/>
            <person name="Otillar R.P."/>
            <person name="Terry A.Y."/>
            <person name="Boore J.L."/>
            <person name="Simakov O."/>
            <person name="Marletaz F."/>
            <person name="Cho S.-J."/>
            <person name="Edsinger-Gonzales E."/>
            <person name="Havlak P."/>
            <person name="Kuo D.-H."/>
            <person name="Larsson T."/>
            <person name="Lv J."/>
            <person name="Arendt D."/>
            <person name="Savage R."/>
            <person name="Osoegawa K."/>
            <person name="de Jong P."/>
            <person name="Lindberg D.R."/>
            <person name="Seaver E.C."/>
            <person name="Weisblat D.A."/>
            <person name="Putnam N.H."/>
            <person name="Grigoriev I.V."/>
            <person name="Rokhsar D.S."/>
        </authorList>
    </citation>
    <scope>NUCLEOTIDE SEQUENCE</scope>
</reference>
<dbReference type="OrthoDB" id="8062037at2759"/>
<dbReference type="GO" id="GO:0061630">
    <property type="term" value="F:ubiquitin protein ligase activity"/>
    <property type="evidence" value="ECO:0000318"/>
    <property type="project" value="GO_Central"/>
</dbReference>
<organism evidence="7 8">
    <name type="scientific">Helobdella robusta</name>
    <name type="common">Californian leech</name>
    <dbReference type="NCBI Taxonomy" id="6412"/>
    <lineage>
        <taxon>Eukaryota</taxon>
        <taxon>Metazoa</taxon>
        <taxon>Spiralia</taxon>
        <taxon>Lophotrochozoa</taxon>
        <taxon>Annelida</taxon>
        <taxon>Clitellata</taxon>
        <taxon>Hirudinea</taxon>
        <taxon>Rhynchobdellida</taxon>
        <taxon>Glossiphoniidae</taxon>
        <taxon>Helobdella</taxon>
    </lineage>
</organism>
<dbReference type="EMBL" id="KB097778">
    <property type="protein sequence ID" value="ESN90076.1"/>
    <property type="molecule type" value="Genomic_DNA"/>
</dbReference>
<dbReference type="EMBL" id="AMQM01008438">
    <property type="status" value="NOT_ANNOTATED_CDS"/>
    <property type="molecule type" value="Genomic_DNA"/>
</dbReference>
<dbReference type="CTD" id="20208762"/>
<dbReference type="InterPro" id="IPR001841">
    <property type="entry name" value="Znf_RING"/>
</dbReference>
<dbReference type="EnsemblMetazoa" id="HelroT182868">
    <property type="protein sequence ID" value="HelroP182868"/>
    <property type="gene ID" value="HelroG182868"/>
</dbReference>
<dbReference type="HOGENOM" id="CLU_1171753_0_0_1"/>
<keyword evidence="3" id="KW-0862">Zinc</keyword>
<dbReference type="PANTHER" id="PTHR22763">
    <property type="entry name" value="RING ZINC FINGER PROTEIN"/>
    <property type="match status" value="1"/>
</dbReference>
<dbReference type="GO" id="GO:0008270">
    <property type="term" value="F:zinc ion binding"/>
    <property type="evidence" value="ECO:0007669"/>
    <property type="project" value="UniProtKB-KW"/>
</dbReference>
<dbReference type="SUPFAM" id="SSF57850">
    <property type="entry name" value="RING/U-box"/>
    <property type="match status" value="1"/>
</dbReference>
<dbReference type="InterPro" id="IPR050731">
    <property type="entry name" value="HRD1_E3_ubiq-ligases"/>
</dbReference>
<evidence type="ECO:0000313" key="8">
    <source>
        <dbReference type="Proteomes" id="UP000015101"/>
    </source>
</evidence>
<dbReference type="AlphaFoldDB" id="T1FIW3"/>
<proteinExistence type="predicted"/>
<reference evidence="6 8" key="2">
    <citation type="journal article" date="2013" name="Nature">
        <title>Insights into bilaterian evolution from three spiralian genomes.</title>
        <authorList>
            <person name="Simakov O."/>
            <person name="Marletaz F."/>
            <person name="Cho S.J."/>
            <person name="Edsinger-Gonzales E."/>
            <person name="Havlak P."/>
            <person name="Hellsten U."/>
            <person name="Kuo D.H."/>
            <person name="Larsson T."/>
            <person name="Lv J."/>
            <person name="Arendt D."/>
            <person name="Savage R."/>
            <person name="Osoegawa K."/>
            <person name="de Jong P."/>
            <person name="Grimwood J."/>
            <person name="Chapman J.A."/>
            <person name="Shapiro H."/>
            <person name="Aerts A."/>
            <person name="Otillar R.P."/>
            <person name="Terry A.Y."/>
            <person name="Boore J.L."/>
            <person name="Grigoriev I.V."/>
            <person name="Lindberg D.R."/>
            <person name="Seaver E.C."/>
            <person name="Weisblat D.A."/>
            <person name="Putnam N.H."/>
            <person name="Rokhsar D.S."/>
        </authorList>
    </citation>
    <scope>NUCLEOTIDE SEQUENCE</scope>
</reference>
<dbReference type="Gene3D" id="3.30.40.10">
    <property type="entry name" value="Zinc/RING finger domain, C3HC4 (zinc finger)"/>
    <property type="match status" value="1"/>
</dbReference>
<dbReference type="InterPro" id="IPR013083">
    <property type="entry name" value="Znf_RING/FYVE/PHD"/>
</dbReference>
<dbReference type="PANTHER" id="PTHR22763:SF162">
    <property type="entry name" value="TRANSMEMBRANE E3 UBIQUITIN-PROTEIN LIGASE 1"/>
    <property type="match status" value="1"/>
</dbReference>
<sequence>MSNSLETVLALFEKQLQCYKERVWEGVLNFKPCWFEKITKEKIGESRDVTDDQLGVVLCLFHSKLERITEEEESLLIRHFISVEKFYELFIKIHDFFYDQYSRKDLVKENLNFFVGIDKETQHGRIIHKDTYLEALANNRHYRLPYLKNKFSDDKCTICREQFEEHSFVHRTKCSHAFHTDCIEKWLKVQTTCPNCYQILVVSANLKTEGYWVVQDSSVEMWISIDTEPRYLMRSNE</sequence>
<dbReference type="GO" id="GO:0043161">
    <property type="term" value="P:proteasome-mediated ubiquitin-dependent protein catabolic process"/>
    <property type="evidence" value="ECO:0000318"/>
    <property type="project" value="GO_Central"/>
</dbReference>
<keyword evidence="8" id="KW-1185">Reference proteome</keyword>
<dbReference type="PROSITE" id="PS50089">
    <property type="entry name" value="ZF_RING_2"/>
    <property type="match status" value="1"/>
</dbReference>
<dbReference type="GO" id="GO:0012505">
    <property type="term" value="C:endomembrane system"/>
    <property type="evidence" value="ECO:0000318"/>
    <property type="project" value="GO_Central"/>
</dbReference>
<gene>
    <name evidence="7" type="primary">20208762</name>
    <name evidence="6" type="ORF">HELRODRAFT_182868</name>
</gene>
<feature type="domain" description="RING-type" evidence="5">
    <location>
        <begin position="156"/>
        <end position="196"/>
    </location>
</feature>
<protein>
    <recommendedName>
        <fullName evidence="5">RING-type domain-containing protein</fullName>
    </recommendedName>
</protein>
<evidence type="ECO:0000256" key="4">
    <source>
        <dbReference type="PROSITE-ProRule" id="PRU00175"/>
    </source>
</evidence>
<reference evidence="7" key="3">
    <citation type="submission" date="2015-06" db="UniProtKB">
        <authorList>
            <consortium name="EnsemblMetazoa"/>
        </authorList>
    </citation>
    <scope>IDENTIFICATION</scope>
</reference>
<evidence type="ECO:0000313" key="6">
    <source>
        <dbReference type="EMBL" id="ESN90076.1"/>
    </source>
</evidence>
<dbReference type="InParanoid" id="T1FIW3"/>
<evidence type="ECO:0000256" key="3">
    <source>
        <dbReference type="ARBA" id="ARBA00022833"/>
    </source>
</evidence>
<dbReference type="SMART" id="SM00184">
    <property type="entry name" value="RING"/>
    <property type="match status" value="1"/>
</dbReference>
<keyword evidence="1" id="KW-0479">Metal-binding</keyword>
<evidence type="ECO:0000256" key="1">
    <source>
        <dbReference type="ARBA" id="ARBA00022723"/>
    </source>
</evidence>
<name>T1FIW3_HELRO</name>
<dbReference type="Proteomes" id="UP000015101">
    <property type="component" value="Unassembled WGS sequence"/>
</dbReference>
<evidence type="ECO:0000259" key="5">
    <source>
        <dbReference type="PROSITE" id="PS50089"/>
    </source>
</evidence>
<keyword evidence="2 4" id="KW-0863">Zinc-finger</keyword>
<evidence type="ECO:0000256" key="2">
    <source>
        <dbReference type="ARBA" id="ARBA00022771"/>
    </source>
</evidence>
<dbReference type="GeneID" id="20208762"/>
<dbReference type="KEGG" id="hro:HELRODRAFT_182868"/>
<dbReference type="RefSeq" id="XP_009031841.1">
    <property type="nucleotide sequence ID" value="XM_009033593.1"/>
</dbReference>
<dbReference type="Pfam" id="PF13639">
    <property type="entry name" value="zf-RING_2"/>
    <property type="match status" value="1"/>
</dbReference>
<accession>T1FIW3</accession>
<evidence type="ECO:0000313" key="7">
    <source>
        <dbReference type="EnsemblMetazoa" id="HelroP182868"/>
    </source>
</evidence>
<dbReference type="STRING" id="6412.T1FIW3"/>